<dbReference type="PANTHER" id="PTHR43436">
    <property type="entry name" value="ARAC-FAMILY TRANSCRIPTIONAL REGULATOR"/>
    <property type="match status" value="1"/>
</dbReference>
<dbReference type="InterPro" id="IPR009594">
    <property type="entry name" value="Tscrpt_reg_HTH_AraC_N"/>
</dbReference>
<dbReference type="GO" id="GO:0003700">
    <property type="term" value="F:DNA-binding transcription factor activity"/>
    <property type="evidence" value="ECO:0007669"/>
    <property type="project" value="InterPro"/>
</dbReference>
<evidence type="ECO:0000313" key="5">
    <source>
        <dbReference type="EMBL" id="KKN62868.1"/>
    </source>
</evidence>
<dbReference type="PROSITE" id="PS00041">
    <property type="entry name" value="HTH_ARAC_FAMILY_1"/>
    <property type="match status" value="1"/>
</dbReference>
<dbReference type="InterPro" id="IPR018060">
    <property type="entry name" value="HTH_AraC"/>
</dbReference>
<name>A0A0F9VAN6_9ZZZZ</name>
<dbReference type="SMART" id="SM00342">
    <property type="entry name" value="HTH_ARAC"/>
    <property type="match status" value="1"/>
</dbReference>
<dbReference type="InterPro" id="IPR009057">
    <property type="entry name" value="Homeodomain-like_sf"/>
</dbReference>
<dbReference type="SUPFAM" id="SSF46689">
    <property type="entry name" value="Homeodomain-like"/>
    <property type="match status" value="2"/>
</dbReference>
<reference evidence="5" key="1">
    <citation type="journal article" date="2015" name="Nature">
        <title>Complex archaea that bridge the gap between prokaryotes and eukaryotes.</title>
        <authorList>
            <person name="Spang A."/>
            <person name="Saw J.H."/>
            <person name="Jorgensen S.L."/>
            <person name="Zaremba-Niedzwiedzka K."/>
            <person name="Martijn J."/>
            <person name="Lind A.E."/>
            <person name="van Eijk R."/>
            <person name="Schleper C."/>
            <person name="Guy L."/>
            <person name="Ettema T.J."/>
        </authorList>
    </citation>
    <scope>NUCLEOTIDE SEQUENCE</scope>
</reference>
<dbReference type="AlphaFoldDB" id="A0A0F9VAN6"/>
<dbReference type="Gene3D" id="1.10.10.60">
    <property type="entry name" value="Homeodomain-like"/>
    <property type="match status" value="2"/>
</dbReference>
<evidence type="ECO:0000256" key="2">
    <source>
        <dbReference type="ARBA" id="ARBA00023125"/>
    </source>
</evidence>
<keyword evidence="1" id="KW-0805">Transcription regulation</keyword>
<dbReference type="EMBL" id="LAZR01000610">
    <property type="protein sequence ID" value="KKN62868.1"/>
    <property type="molecule type" value="Genomic_DNA"/>
</dbReference>
<protein>
    <recommendedName>
        <fullName evidence="4">HTH araC/xylS-type domain-containing protein</fullName>
    </recommendedName>
</protein>
<evidence type="ECO:0000256" key="1">
    <source>
        <dbReference type="ARBA" id="ARBA00023015"/>
    </source>
</evidence>
<dbReference type="PANTHER" id="PTHR43436:SF1">
    <property type="entry name" value="TRANSCRIPTIONAL REGULATORY PROTEIN"/>
    <property type="match status" value="1"/>
</dbReference>
<proteinExistence type="predicted"/>
<comment type="caution">
    <text evidence="5">The sequence shown here is derived from an EMBL/GenBank/DDBJ whole genome shotgun (WGS) entry which is preliminary data.</text>
</comment>
<evidence type="ECO:0000259" key="4">
    <source>
        <dbReference type="PROSITE" id="PS01124"/>
    </source>
</evidence>
<dbReference type="PROSITE" id="PS01124">
    <property type="entry name" value="HTH_ARAC_FAMILY_2"/>
    <property type="match status" value="1"/>
</dbReference>
<keyword evidence="2" id="KW-0238">DNA-binding</keyword>
<evidence type="ECO:0000256" key="3">
    <source>
        <dbReference type="ARBA" id="ARBA00023163"/>
    </source>
</evidence>
<organism evidence="5">
    <name type="scientific">marine sediment metagenome</name>
    <dbReference type="NCBI Taxonomy" id="412755"/>
    <lineage>
        <taxon>unclassified sequences</taxon>
        <taxon>metagenomes</taxon>
        <taxon>ecological metagenomes</taxon>
    </lineage>
</organism>
<dbReference type="Pfam" id="PF12833">
    <property type="entry name" value="HTH_18"/>
    <property type="match status" value="1"/>
</dbReference>
<accession>A0A0F9VAN6</accession>
<gene>
    <name evidence="5" type="ORF">LCGC14_0507670</name>
</gene>
<sequence>MLKNIISIPQPADYDESELSRARLSALINRHIPHDGYHDLPLKGVRLYRASVSNIDPTRDLTNPGMCIIAQGAKRVVIGNEVFEYDNSRMAVYSTEVPVSANIIKASKDEPYLCLIIDIDPQKMAELTLRAFPNGLPKVQYPKALFIGKADPKIVEAGSRLLELLSQPDDAEFLQPLITDEIFIRLLRSDIGPLVAQISSKDSNLQRVSKAIKSIRENFKESIKVDDLALLCNMSVSAFHNHFKAVTSMTPIQFQKELRLHEAKQIMLTKMMDVSTACMYVGYSSVSQFSREYSRLFGISPSKDARSHLYPLESTS</sequence>
<dbReference type="GO" id="GO:0043565">
    <property type="term" value="F:sequence-specific DNA binding"/>
    <property type="evidence" value="ECO:0007669"/>
    <property type="project" value="InterPro"/>
</dbReference>
<dbReference type="InterPro" id="IPR018062">
    <property type="entry name" value="HTH_AraC-typ_CS"/>
</dbReference>
<dbReference type="Pfam" id="PF06719">
    <property type="entry name" value="AraC_N"/>
    <property type="match status" value="1"/>
</dbReference>
<feature type="domain" description="HTH araC/xylS-type" evidence="4">
    <location>
        <begin position="209"/>
        <end position="307"/>
    </location>
</feature>
<keyword evidence="3" id="KW-0804">Transcription</keyword>